<keyword evidence="9" id="KW-0679">Respiratory chain</keyword>
<keyword evidence="9" id="KW-0830">Ubiquinone</keyword>
<dbReference type="Pfam" id="PF00507">
    <property type="entry name" value="Oxidored_q4"/>
    <property type="match status" value="1"/>
</dbReference>
<feature type="transmembrane region" description="Helical" evidence="9">
    <location>
        <begin position="86"/>
        <end position="106"/>
    </location>
</feature>
<feature type="transmembrane region" description="Helical" evidence="9">
    <location>
        <begin position="6"/>
        <end position="25"/>
    </location>
</feature>
<comment type="subcellular location">
    <subcellularLocation>
        <location evidence="1">Membrane</location>
    </subcellularLocation>
    <subcellularLocation>
        <location evidence="9">Mitochondrion membrane</location>
        <topology evidence="9">Multi-pass membrane protein</topology>
    </subcellularLocation>
</comment>
<comment type="function">
    <text evidence="9">Core subunit of the mitochondrial membrane respiratory chain NADH dehydrogenase (Complex I) which catalyzes electron transfer from NADH through the respiratory chain, using ubiquinone as an electron acceptor. Essential for the catalytic activity of complex I.</text>
</comment>
<keyword evidence="5 9" id="KW-0812">Transmembrane</keyword>
<geneLocation type="mitochondrion" evidence="10"/>
<evidence type="ECO:0000256" key="1">
    <source>
        <dbReference type="ARBA" id="ARBA00004370"/>
    </source>
</evidence>
<evidence type="ECO:0000313" key="10">
    <source>
        <dbReference type="EMBL" id="QMP96534.1"/>
    </source>
</evidence>
<name>A0A7D7K1Y0_9CRUS</name>
<dbReference type="RefSeq" id="YP_009918954.1">
    <property type="nucleotide sequence ID" value="NC_050310.1"/>
</dbReference>
<sequence>MVSISLLWTSLILLSTLMLFMSSVINKKTIMEREKNSPFECGFDPQNSTRMPFSLRFFIITLIFLIFDVEITILLPINYMTSLEEMSVTIISFFIIILVMGVLYEWEEGALSWIN</sequence>
<gene>
    <name evidence="10" type="primary">ND3</name>
</gene>
<keyword evidence="6 9" id="KW-1133">Transmembrane helix</keyword>
<dbReference type="GO" id="GO:0008137">
    <property type="term" value="F:NADH dehydrogenase (ubiquinone) activity"/>
    <property type="evidence" value="ECO:0007669"/>
    <property type="project" value="UniProtKB-UniRule"/>
</dbReference>
<organism evidence="10">
    <name type="scientific">Eubranchipus grubii</name>
    <dbReference type="NCBI Taxonomy" id="381661"/>
    <lineage>
        <taxon>Eukaryota</taxon>
        <taxon>Metazoa</taxon>
        <taxon>Ecdysozoa</taxon>
        <taxon>Arthropoda</taxon>
        <taxon>Crustacea</taxon>
        <taxon>Branchiopoda</taxon>
        <taxon>Anostraca</taxon>
        <taxon>Chirocephalidae</taxon>
        <taxon>Eubranchipus</taxon>
    </lineage>
</organism>
<keyword evidence="7 9" id="KW-0472">Membrane</keyword>
<keyword evidence="4 9" id="KW-0813">Transport</keyword>
<evidence type="ECO:0000256" key="9">
    <source>
        <dbReference type="RuleBase" id="RU003640"/>
    </source>
</evidence>
<dbReference type="PANTHER" id="PTHR11058:SF9">
    <property type="entry name" value="NADH-UBIQUINONE OXIDOREDUCTASE CHAIN 3"/>
    <property type="match status" value="1"/>
</dbReference>
<reference evidence="10" key="1">
    <citation type="submission" date="2020-04" db="EMBL/GenBank/DDBJ databases">
        <title>DNAmark Project.</title>
        <authorList>
            <person name="Leerhoei F."/>
        </authorList>
    </citation>
    <scope>NUCLEOTIDE SEQUENCE</scope>
    <source>
        <strain evidence="10">DM1183</strain>
    </source>
</reference>
<dbReference type="PANTHER" id="PTHR11058">
    <property type="entry name" value="NADH-UBIQUINONE OXIDOREDUCTASE CHAIN 3"/>
    <property type="match status" value="1"/>
</dbReference>
<dbReference type="Gene3D" id="1.20.58.1610">
    <property type="entry name" value="NADH:ubiquinone/plastoquinone oxidoreductase, chain 3"/>
    <property type="match status" value="1"/>
</dbReference>
<protein>
    <recommendedName>
        <fullName evidence="3 9">NADH-ubiquinone oxidoreductase chain 3</fullName>
        <ecNumber evidence="9">7.1.1.2</ecNumber>
    </recommendedName>
</protein>
<evidence type="ECO:0000256" key="6">
    <source>
        <dbReference type="ARBA" id="ARBA00022989"/>
    </source>
</evidence>
<evidence type="ECO:0000256" key="4">
    <source>
        <dbReference type="ARBA" id="ARBA00022448"/>
    </source>
</evidence>
<evidence type="ECO:0000256" key="5">
    <source>
        <dbReference type="ARBA" id="ARBA00022692"/>
    </source>
</evidence>
<keyword evidence="9 10" id="KW-0496">Mitochondrion</keyword>
<dbReference type="InterPro" id="IPR000440">
    <property type="entry name" value="NADH_UbQ/plastoQ_OxRdtase_su3"/>
</dbReference>
<accession>A0A7D7K1Y0</accession>
<dbReference type="InterPro" id="IPR038430">
    <property type="entry name" value="NDAH_ubi_oxred_su3_sf"/>
</dbReference>
<dbReference type="CTD" id="4537"/>
<evidence type="ECO:0000256" key="7">
    <source>
        <dbReference type="ARBA" id="ARBA00023136"/>
    </source>
</evidence>
<keyword evidence="9" id="KW-1278">Translocase</keyword>
<evidence type="ECO:0000256" key="2">
    <source>
        <dbReference type="ARBA" id="ARBA00008472"/>
    </source>
</evidence>
<dbReference type="EMBL" id="MT410793">
    <property type="protein sequence ID" value="QMP96534.1"/>
    <property type="molecule type" value="Genomic_DNA"/>
</dbReference>
<comment type="catalytic activity">
    <reaction evidence="8 9">
        <text>a ubiquinone + NADH + 5 H(+)(in) = a ubiquinol + NAD(+) + 4 H(+)(out)</text>
        <dbReference type="Rhea" id="RHEA:29091"/>
        <dbReference type="Rhea" id="RHEA-COMP:9565"/>
        <dbReference type="Rhea" id="RHEA-COMP:9566"/>
        <dbReference type="ChEBI" id="CHEBI:15378"/>
        <dbReference type="ChEBI" id="CHEBI:16389"/>
        <dbReference type="ChEBI" id="CHEBI:17976"/>
        <dbReference type="ChEBI" id="CHEBI:57540"/>
        <dbReference type="ChEBI" id="CHEBI:57945"/>
        <dbReference type="EC" id="7.1.1.2"/>
    </reaction>
</comment>
<dbReference type="GO" id="GO:0030964">
    <property type="term" value="C:NADH dehydrogenase complex"/>
    <property type="evidence" value="ECO:0007669"/>
    <property type="project" value="TreeGrafter"/>
</dbReference>
<dbReference type="EC" id="7.1.1.2" evidence="9"/>
<dbReference type="AlphaFoldDB" id="A0A7D7K1Y0"/>
<keyword evidence="9" id="KW-0520">NAD</keyword>
<keyword evidence="9" id="KW-0249">Electron transport</keyword>
<feature type="transmembrane region" description="Helical" evidence="9">
    <location>
        <begin position="57"/>
        <end position="80"/>
    </location>
</feature>
<dbReference type="GeneID" id="58904579"/>
<evidence type="ECO:0000256" key="3">
    <source>
        <dbReference type="ARBA" id="ARBA00021007"/>
    </source>
</evidence>
<evidence type="ECO:0000256" key="8">
    <source>
        <dbReference type="ARBA" id="ARBA00049551"/>
    </source>
</evidence>
<dbReference type="GO" id="GO:0031966">
    <property type="term" value="C:mitochondrial membrane"/>
    <property type="evidence" value="ECO:0007669"/>
    <property type="project" value="UniProtKB-SubCell"/>
</dbReference>
<proteinExistence type="inferred from homology"/>
<comment type="similarity">
    <text evidence="2 9">Belongs to the complex I subunit 3 family.</text>
</comment>